<sequence length="193" mass="22347">MISHDTIEYWKSQNIRLGQINGDDLHHIFDRFTTTFLLYNRLYNEVPAILIAQGKNIESKDLNNDSKKAIDFPLQFLTGDLIMNNLTDRKLDGAFDVLAFFIDSRIYNICFNRTGIHDPAADINLSGKLHSQNVEEKIKGLLTYIYKVRNNVVHAKKHFNEDQRLLLETLTNILNIINQLLFDKMISLLAKPK</sequence>
<dbReference type="EMBL" id="BKAU01000002">
    <property type="protein sequence ID" value="GEP96153.1"/>
    <property type="molecule type" value="Genomic_DNA"/>
</dbReference>
<evidence type="ECO:0008006" key="3">
    <source>
        <dbReference type="Google" id="ProtNLM"/>
    </source>
</evidence>
<proteinExistence type="predicted"/>
<dbReference type="AlphaFoldDB" id="A0A512RKB3"/>
<dbReference type="RefSeq" id="WP_146861681.1">
    <property type="nucleotide sequence ID" value="NZ_BKAU01000002.1"/>
</dbReference>
<comment type="caution">
    <text evidence="1">The sequence shown here is derived from an EMBL/GenBank/DDBJ whole genome shotgun (WGS) entry which is preliminary data.</text>
</comment>
<protein>
    <recommendedName>
        <fullName evidence="3">Apea-like HEPN domain-containing protein</fullName>
    </recommendedName>
</protein>
<gene>
    <name evidence="1" type="ORF">CCY01nite_24130</name>
</gene>
<organism evidence="1 2">
    <name type="scientific">Chitinophaga cymbidii</name>
    <dbReference type="NCBI Taxonomy" id="1096750"/>
    <lineage>
        <taxon>Bacteria</taxon>
        <taxon>Pseudomonadati</taxon>
        <taxon>Bacteroidota</taxon>
        <taxon>Chitinophagia</taxon>
        <taxon>Chitinophagales</taxon>
        <taxon>Chitinophagaceae</taxon>
        <taxon>Chitinophaga</taxon>
    </lineage>
</organism>
<evidence type="ECO:0000313" key="1">
    <source>
        <dbReference type="EMBL" id="GEP96153.1"/>
    </source>
</evidence>
<reference evidence="1 2" key="1">
    <citation type="submission" date="2019-07" db="EMBL/GenBank/DDBJ databases">
        <title>Whole genome shotgun sequence of Chitinophaga cymbidii NBRC 109752.</title>
        <authorList>
            <person name="Hosoyama A."/>
            <person name="Uohara A."/>
            <person name="Ohji S."/>
            <person name="Ichikawa N."/>
        </authorList>
    </citation>
    <scope>NUCLEOTIDE SEQUENCE [LARGE SCALE GENOMIC DNA]</scope>
    <source>
        <strain evidence="1 2">NBRC 109752</strain>
    </source>
</reference>
<name>A0A512RKB3_9BACT</name>
<dbReference type="Proteomes" id="UP000321436">
    <property type="component" value="Unassembled WGS sequence"/>
</dbReference>
<evidence type="ECO:0000313" key="2">
    <source>
        <dbReference type="Proteomes" id="UP000321436"/>
    </source>
</evidence>
<accession>A0A512RKB3</accession>
<dbReference type="OrthoDB" id="7061057at2"/>
<keyword evidence="2" id="KW-1185">Reference proteome</keyword>